<dbReference type="PANTHER" id="PTHR30537:SF3">
    <property type="entry name" value="TRANSCRIPTIONAL REGULATORY PROTEIN"/>
    <property type="match status" value="1"/>
</dbReference>
<dbReference type="Gene3D" id="1.10.10.10">
    <property type="entry name" value="Winged helix-like DNA-binding domain superfamily/Winged helix DNA-binding domain"/>
    <property type="match status" value="1"/>
</dbReference>
<sequence>MDWNDLKYFLTLAQAKSLSAAAARLGTSPSTVSRRIEALEQALKVRLFRPHRDGYSLTEAGQSLVPEAEQAGTRMRVFERNALEAGDDLAGTVRIEAPELLGRDVLLPALIRFMEDYPAIRLELRSSVQPVRLAAEEADLVIRLVRPVRGNYRLRRVGKIRFGLYASADHVARHGIPDRPEDLHRHRVIGWTEDFAFLTMAGWLAANCPGLRPSLRLTSFTAQVEAVGMDAGWAVLPEFIAVPAGFLPGLASLPRLESDLWLLAHEQSLALPRVRLVRDHIAGILKNRFHGPKSED</sequence>
<dbReference type="SUPFAM" id="SSF53850">
    <property type="entry name" value="Periplasmic binding protein-like II"/>
    <property type="match status" value="1"/>
</dbReference>
<keyword evidence="4" id="KW-0804">Transcription</keyword>
<evidence type="ECO:0000256" key="4">
    <source>
        <dbReference type="ARBA" id="ARBA00023163"/>
    </source>
</evidence>
<protein>
    <submittedName>
        <fullName evidence="6">LysR family transcriptional regulator</fullName>
    </submittedName>
</protein>
<keyword evidence="3" id="KW-0238">DNA-binding</keyword>
<gene>
    <name evidence="6" type="ORF">EP867_17150</name>
</gene>
<dbReference type="FunFam" id="1.10.10.10:FF:000001">
    <property type="entry name" value="LysR family transcriptional regulator"/>
    <property type="match status" value="1"/>
</dbReference>
<dbReference type="Pfam" id="PF03466">
    <property type="entry name" value="LysR_substrate"/>
    <property type="match status" value="1"/>
</dbReference>
<reference evidence="6 7" key="1">
    <citation type="journal article" date="2015" name="Int. J. Syst. Evol. Microbiol.">
        <title>Gemmobacter intermedius sp. nov., isolated from a white stork (Ciconia ciconia).</title>
        <authorList>
            <person name="Kampfer P."/>
            <person name="Jerzak L."/>
            <person name="Wilharm G."/>
            <person name="Golke J."/>
            <person name="Busse H.J."/>
            <person name="Glaeser S.P."/>
        </authorList>
    </citation>
    <scope>NUCLEOTIDE SEQUENCE [LARGE SCALE GENOMIC DNA]</scope>
    <source>
        <strain evidence="6 7">119/4</strain>
    </source>
</reference>
<dbReference type="InterPro" id="IPR005119">
    <property type="entry name" value="LysR_subst-bd"/>
</dbReference>
<dbReference type="OrthoDB" id="9787460at2"/>
<evidence type="ECO:0000259" key="5">
    <source>
        <dbReference type="PROSITE" id="PS50931"/>
    </source>
</evidence>
<keyword evidence="2" id="KW-0805">Transcription regulation</keyword>
<dbReference type="GO" id="GO:0043565">
    <property type="term" value="F:sequence-specific DNA binding"/>
    <property type="evidence" value="ECO:0007669"/>
    <property type="project" value="TreeGrafter"/>
</dbReference>
<comment type="similarity">
    <text evidence="1">Belongs to the LysR transcriptional regulatory family.</text>
</comment>
<evidence type="ECO:0000256" key="3">
    <source>
        <dbReference type="ARBA" id="ARBA00023125"/>
    </source>
</evidence>
<accession>A0A451GH77</accession>
<evidence type="ECO:0000256" key="1">
    <source>
        <dbReference type="ARBA" id="ARBA00009437"/>
    </source>
</evidence>
<dbReference type="InterPro" id="IPR036388">
    <property type="entry name" value="WH-like_DNA-bd_sf"/>
</dbReference>
<organism evidence="6 7">
    <name type="scientific">Falsigemmobacter intermedius</name>
    <dbReference type="NCBI Taxonomy" id="1553448"/>
    <lineage>
        <taxon>Bacteria</taxon>
        <taxon>Pseudomonadati</taxon>
        <taxon>Pseudomonadota</taxon>
        <taxon>Alphaproteobacteria</taxon>
        <taxon>Rhodobacterales</taxon>
        <taxon>Paracoccaceae</taxon>
        <taxon>Falsigemmobacter</taxon>
    </lineage>
</organism>
<evidence type="ECO:0000313" key="6">
    <source>
        <dbReference type="EMBL" id="RWY37406.1"/>
    </source>
</evidence>
<proteinExistence type="inferred from homology"/>
<name>A0A451GH77_9RHOB</name>
<dbReference type="AlphaFoldDB" id="A0A451GH77"/>
<dbReference type="EMBL" id="SBLC01000046">
    <property type="protein sequence ID" value="RWY37406.1"/>
    <property type="molecule type" value="Genomic_DNA"/>
</dbReference>
<dbReference type="GO" id="GO:0003700">
    <property type="term" value="F:DNA-binding transcription factor activity"/>
    <property type="evidence" value="ECO:0007669"/>
    <property type="project" value="InterPro"/>
</dbReference>
<feature type="domain" description="HTH lysR-type" evidence="5">
    <location>
        <begin position="1"/>
        <end position="58"/>
    </location>
</feature>
<dbReference type="PANTHER" id="PTHR30537">
    <property type="entry name" value="HTH-TYPE TRANSCRIPTIONAL REGULATOR"/>
    <property type="match status" value="1"/>
</dbReference>
<evidence type="ECO:0000313" key="7">
    <source>
        <dbReference type="Proteomes" id="UP000287168"/>
    </source>
</evidence>
<evidence type="ECO:0000256" key="2">
    <source>
        <dbReference type="ARBA" id="ARBA00023015"/>
    </source>
</evidence>
<dbReference type="Proteomes" id="UP000287168">
    <property type="component" value="Unassembled WGS sequence"/>
</dbReference>
<dbReference type="InterPro" id="IPR036390">
    <property type="entry name" value="WH_DNA-bd_sf"/>
</dbReference>
<dbReference type="PROSITE" id="PS50931">
    <property type="entry name" value="HTH_LYSR"/>
    <property type="match status" value="1"/>
</dbReference>
<dbReference type="Pfam" id="PF00126">
    <property type="entry name" value="HTH_1"/>
    <property type="match status" value="1"/>
</dbReference>
<dbReference type="InterPro" id="IPR058163">
    <property type="entry name" value="LysR-type_TF_proteobact-type"/>
</dbReference>
<dbReference type="SUPFAM" id="SSF46785">
    <property type="entry name" value="Winged helix' DNA-binding domain"/>
    <property type="match status" value="1"/>
</dbReference>
<comment type="caution">
    <text evidence="6">The sequence shown here is derived from an EMBL/GenBank/DDBJ whole genome shotgun (WGS) entry which is preliminary data.</text>
</comment>
<dbReference type="Gene3D" id="3.40.190.290">
    <property type="match status" value="1"/>
</dbReference>
<dbReference type="GO" id="GO:0006351">
    <property type="term" value="P:DNA-templated transcription"/>
    <property type="evidence" value="ECO:0007669"/>
    <property type="project" value="TreeGrafter"/>
</dbReference>
<dbReference type="InterPro" id="IPR000847">
    <property type="entry name" value="LysR_HTH_N"/>
</dbReference>
<keyword evidence="7" id="KW-1185">Reference proteome</keyword>